<name>A0A9D4A805_9ROSI</name>
<dbReference type="Proteomes" id="UP000828251">
    <property type="component" value="Unassembled WGS sequence"/>
</dbReference>
<proteinExistence type="predicted"/>
<keyword evidence="1" id="KW-1133">Transmembrane helix</keyword>
<organism evidence="2 3">
    <name type="scientific">Gossypium stocksii</name>
    <dbReference type="NCBI Taxonomy" id="47602"/>
    <lineage>
        <taxon>Eukaryota</taxon>
        <taxon>Viridiplantae</taxon>
        <taxon>Streptophyta</taxon>
        <taxon>Embryophyta</taxon>
        <taxon>Tracheophyta</taxon>
        <taxon>Spermatophyta</taxon>
        <taxon>Magnoliopsida</taxon>
        <taxon>eudicotyledons</taxon>
        <taxon>Gunneridae</taxon>
        <taxon>Pentapetalae</taxon>
        <taxon>rosids</taxon>
        <taxon>malvids</taxon>
        <taxon>Malvales</taxon>
        <taxon>Malvaceae</taxon>
        <taxon>Malvoideae</taxon>
        <taxon>Gossypium</taxon>
    </lineage>
</organism>
<evidence type="ECO:0000313" key="3">
    <source>
        <dbReference type="Proteomes" id="UP000828251"/>
    </source>
</evidence>
<keyword evidence="1" id="KW-0812">Transmembrane</keyword>
<keyword evidence="3" id="KW-1185">Reference proteome</keyword>
<evidence type="ECO:0000256" key="1">
    <source>
        <dbReference type="SAM" id="Phobius"/>
    </source>
</evidence>
<feature type="transmembrane region" description="Helical" evidence="1">
    <location>
        <begin position="61"/>
        <end position="86"/>
    </location>
</feature>
<reference evidence="2 3" key="1">
    <citation type="journal article" date="2021" name="Plant Biotechnol. J.">
        <title>Multi-omics assisted identification of the key and species-specific regulatory components of drought-tolerant mechanisms in Gossypium stocksii.</title>
        <authorList>
            <person name="Yu D."/>
            <person name="Ke L."/>
            <person name="Zhang D."/>
            <person name="Wu Y."/>
            <person name="Sun Y."/>
            <person name="Mei J."/>
            <person name="Sun J."/>
            <person name="Sun Y."/>
        </authorList>
    </citation>
    <scope>NUCLEOTIDE SEQUENCE [LARGE SCALE GENOMIC DNA]</scope>
    <source>
        <strain evidence="3">cv. E1</strain>
        <tissue evidence="2">Leaf</tissue>
    </source>
</reference>
<feature type="transmembrane region" description="Helical" evidence="1">
    <location>
        <begin position="21"/>
        <end position="41"/>
    </location>
</feature>
<dbReference type="EMBL" id="JAIQCV010000005">
    <property type="protein sequence ID" value="KAH1096635.1"/>
    <property type="molecule type" value="Genomic_DNA"/>
</dbReference>
<sequence length="99" mass="11810">MPSDDPYIVEICSTCRKLRDFFFFNFFFLLWSSGLHTYLLLDCRKHLLVLKRALALDFLYRSIWILYNFLPCYSDAIFLTFVVAGMEKMKMNVMPMQGQ</sequence>
<evidence type="ECO:0000313" key="2">
    <source>
        <dbReference type="EMBL" id="KAH1096635.1"/>
    </source>
</evidence>
<keyword evidence="1" id="KW-0472">Membrane</keyword>
<dbReference type="AlphaFoldDB" id="A0A9D4A805"/>
<accession>A0A9D4A805</accession>
<gene>
    <name evidence="2" type="ORF">J1N35_013556</name>
</gene>
<comment type="caution">
    <text evidence="2">The sequence shown here is derived from an EMBL/GenBank/DDBJ whole genome shotgun (WGS) entry which is preliminary data.</text>
</comment>
<protein>
    <submittedName>
        <fullName evidence="2">Uncharacterized protein</fullName>
    </submittedName>
</protein>